<gene>
    <name evidence="3" type="ORF">GCM10009864_57970</name>
</gene>
<feature type="transmembrane region" description="Helical" evidence="2">
    <location>
        <begin position="136"/>
        <end position="165"/>
    </location>
</feature>
<keyword evidence="2" id="KW-0812">Transmembrane</keyword>
<evidence type="ECO:0000256" key="2">
    <source>
        <dbReference type="SAM" id="Phobius"/>
    </source>
</evidence>
<comment type="caution">
    <text evidence="3">The sequence shown here is derived from an EMBL/GenBank/DDBJ whole genome shotgun (WGS) entry which is preliminary data.</text>
</comment>
<proteinExistence type="predicted"/>
<feature type="transmembrane region" description="Helical" evidence="2">
    <location>
        <begin position="75"/>
        <end position="94"/>
    </location>
</feature>
<evidence type="ECO:0000313" key="4">
    <source>
        <dbReference type="Proteomes" id="UP001500994"/>
    </source>
</evidence>
<feature type="transmembrane region" description="Helical" evidence="2">
    <location>
        <begin position="39"/>
        <end position="63"/>
    </location>
</feature>
<feature type="transmembrane region" description="Helical" evidence="2">
    <location>
        <begin position="106"/>
        <end position="124"/>
    </location>
</feature>
<keyword evidence="2" id="KW-1133">Transmembrane helix</keyword>
<dbReference type="Proteomes" id="UP001500994">
    <property type="component" value="Unassembled WGS sequence"/>
</dbReference>
<feature type="transmembrane region" description="Helical" evidence="2">
    <location>
        <begin position="220"/>
        <end position="239"/>
    </location>
</feature>
<feature type="transmembrane region" description="Helical" evidence="2">
    <location>
        <begin position="185"/>
        <end position="208"/>
    </location>
</feature>
<evidence type="ECO:0000256" key="1">
    <source>
        <dbReference type="SAM" id="MobiDB-lite"/>
    </source>
</evidence>
<sequence length="315" mass="31355">MTEPTDASMTAEEPVVRAPAAGAPPETATGGRELAVGTAMLASTVGVVGGLTGTLLAVVNLTGHTFGAWQSPASLSPGLIGAAMLGVVPGLFAVGRARAWEEVRTLVLPLVVVLVGLFAVSVRNGGELQAVRGGPLFLVLFSLGWVAVLGLLGLGAAVCLLRQYLKPARPRAKRAVPLPGWSKPVLAVLGSAWFGIGAGLLVLPGFWAGLVPWAVGRADAQALGVWALALGIGVLGSLAEDDLDRTRPALLALPGVALAVVVELAGHAAQVHWGSGGGLALLGMVGGLLVAGATGRWLLARGPGRGAGAGGPAPS</sequence>
<feature type="transmembrane region" description="Helical" evidence="2">
    <location>
        <begin position="279"/>
        <end position="299"/>
    </location>
</feature>
<feature type="region of interest" description="Disordered" evidence="1">
    <location>
        <begin position="1"/>
        <end position="28"/>
    </location>
</feature>
<dbReference type="EMBL" id="BAAARK010000023">
    <property type="protein sequence ID" value="GAA2678488.1"/>
    <property type="molecule type" value="Genomic_DNA"/>
</dbReference>
<keyword evidence="2" id="KW-0472">Membrane</keyword>
<name>A0ABP6F135_9ACTN</name>
<evidence type="ECO:0000313" key="3">
    <source>
        <dbReference type="EMBL" id="GAA2678488.1"/>
    </source>
</evidence>
<protein>
    <submittedName>
        <fullName evidence="3">Uncharacterized protein</fullName>
    </submittedName>
</protein>
<feature type="compositionally biased region" description="Low complexity" evidence="1">
    <location>
        <begin position="11"/>
        <end position="28"/>
    </location>
</feature>
<accession>A0ABP6F135</accession>
<keyword evidence="4" id="KW-1185">Reference proteome</keyword>
<feature type="transmembrane region" description="Helical" evidence="2">
    <location>
        <begin position="251"/>
        <end position="273"/>
    </location>
</feature>
<reference evidence="4" key="1">
    <citation type="journal article" date="2019" name="Int. J. Syst. Evol. Microbiol.">
        <title>The Global Catalogue of Microorganisms (GCM) 10K type strain sequencing project: providing services to taxonomists for standard genome sequencing and annotation.</title>
        <authorList>
            <consortium name="The Broad Institute Genomics Platform"/>
            <consortium name="The Broad Institute Genome Sequencing Center for Infectious Disease"/>
            <person name="Wu L."/>
            <person name="Ma J."/>
        </authorList>
    </citation>
    <scope>NUCLEOTIDE SEQUENCE [LARGE SCALE GENOMIC DNA]</scope>
    <source>
        <strain evidence="4">JCM 16374</strain>
    </source>
</reference>
<organism evidence="3 4">
    <name type="scientific">Streptomyces lunalinharesii</name>
    <dbReference type="NCBI Taxonomy" id="333384"/>
    <lineage>
        <taxon>Bacteria</taxon>
        <taxon>Bacillati</taxon>
        <taxon>Actinomycetota</taxon>
        <taxon>Actinomycetes</taxon>
        <taxon>Kitasatosporales</taxon>
        <taxon>Streptomycetaceae</taxon>
        <taxon>Streptomyces</taxon>
    </lineage>
</organism>
<dbReference type="RefSeq" id="WP_344581487.1">
    <property type="nucleotide sequence ID" value="NZ_BAAARK010000023.1"/>
</dbReference>